<sequence>MHESQEYTSLVDECDLPNPSFLHPVDHDLVFHQHRLGLLEHLGIQGLRDSGEPGLVIVDPDSADCGLCSALNAPSDI</sequence>
<name>A0ACB9RUN4_9MYRT</name>
<keyword evidence="2" id="KW-1185">Reference proteome</keyword>
<comment type="caution">
    <text evidence="1">The sequence shown here is derived from an EMBL/GenBank/DDBJ whole genome shotgun (WGS) entry which is preliminary data.</text>
</comment>
<organism evidence="1 2">
    <name type="scientific">Melastoma candidum</name>
    <dbReference type="NCBI Taxonomy" id="119954"/>
    <lineage>
        <taxon>Eukaryota</taxon>
        <taxon>Viridiplantae</taxon>
        <taxon>Streptophyta</taxon>
        <taxon>Embryophyta</taxon>
        <taxon>Tracheophyta</taxon>
        <taxon>Spermatophyta</taxon>
        <taxon>Magnoliopsida</taxon>
        <taxon>eudicotyledons</taxon>
        <taxon>Gunneridae</taxon>
        <taxon>Pentapetalae</taxon>
        <taxon>rosids</taxon>
        <taxon>malvids</taxon>
        <taxon>Myrtales</taxon>
        <taxon>Melastomataceae</taxon>
        <taxon>Melastomatoideae</taxon>
        <taxon>Melastomateae</taxon>
        <taxon>Melastoma</taxon>
    </lineage>
</organism>
<dbReference type="EMBL" id="CM042882">
    <property type="protein sequence ID" value="KAI4382157.1"/>
    <property type="molecule type" value="Genomic_DNA"/>
</dbReference>
<proteinExistence type="predicted"/>
<protein>
    <submittedName>
        <fullName evidence="1">Uncharacterized protein</fullName>
    </submittedName>
</protein>
<evidence type="ECO:0000313" key="2">
    <source>
        <dbReference type="Proteomes" id="UP001057402"/>
    </source>
</evidence>
<gene>
    <name evidence="1" type="ORF">MLD38_008155</name>
</gene>
<accession>A0ACB9RUN4</accession>
<dbReference type="Proteomes" id="UP001057402">
    <property type="component" value="Chromosome 3"/>
</dbReference>
<evidence type="ECO:0000313" key="1">
    <source>
        <dbReference type="EMBL" id="KAI4382157.1"/>
    </source>
</evidence>
<reference evidence="2" key="1">
    <citation type="journal article" date="2023" name="Front. Plant Sci.">
        <title>Chromosomal-level genome assembly of Melastoma candidum provides insights into trichome evolution.</title>
        <authorList>
            <person name="Zhong Y."/>
            <person name="Wu W."/>
            <person name="Sun C."/>
            <person name="Zou P."/>
            <person name="Liu Y."/>
            <person name="Dai S."/>
            <person name="Zhou R."/>
        </authorList>
    </citation>
    <scope>NUCLEOTIDE SEQUENCE [LARGE SCALE GENOMIC DNA]</scope>
</reference>